<gene>
    <name evidence="2" type="ORF">PVAND_004933</name>
</gene>
<keyword evidence="1" id="KW-0812">Transmembrane</keyword>
<sequence length="111" mass="12724">MIVLMANSDDDIKRNIFDFLTVFFFCSSIEMIALYVAMFCKMTTFPSLHCYAKRYALKPEIGNEKRSFYVTIGHFLLLATDWLLCSTSNICINMINCIWTLVLGAAIKQIS</sequence>
<evidence type="ECO:0000313" key="3">
    <source>
        <dbReference type="Proteomes" id="UP001107558"/>
    </source>
</evidence>
<dbReference type="AlphaFoldDB" id="A0A9J6BZ86"/>
<proteinExistence type="predicted"/>
<keyword evidence="1" id="KW-0472">Membrane</keyword>
<organism evidence="2 3">
    <name type="scientific">Polypedilum vanderplanki</name>
    <name type="common">Sleeping chironomid midge</name>
    <dbReference type="NCBI Taxonomy" id="319348"/>
    <lineage>
        <taxon>Eukaryota</taxon>
        <taxon>Metazoa</taxon>
        <taxon>Ecdysozoa</taxon>
        <taxon>Arthropoda</taxon>
        <taxon>Hexapoda</taxon>
        <taxon>Insecta</taxon>
        <taxon>Pterygota</taxon>
        <taxon>Neoptera</taxon>
        <taxon>Endopterygota</taxon>
        <taxon>Diptera</taxon>
        <taxon>Nematocera</taxon>
        <taxon>Chironomoidea</taxon>
        <taxon>Chironomidae</taxon>
        <taxon>Chironominae</taxon>
        <taxon>Polypedilum</taxon>
        <taxon>Polypedilum</taxon>
    </lineage>
</organism>
<dbReference type="EMBL" id="JADBJN010000002">
    <property type="protein sequence ID" value="KAG5674992.1"/>
    <property type="molecule type" value="Genomic_DNA"/>
</dbReference>
<reference evidence="2" key="1">
    <citation type="submission" date="2021-03" db="EMBL/GenBank/DDBJ databases">
        <title>Chromosome level genome of the anhydrobiotic midge Polypedilum vanderplanki.</title>
        <authorList>
            <person name="Yoshida Y."/>
            <person name="Kikawada T."/>
            <person name="Gusev O."/>
        </authorList>
    </citation>
    <scope>NUCLEOTIDE SEQUENCE</scope>
    <source>
        <strain evidence="2">NIAS01</strain>
        <tissue evidence="2">Whole body or cell culture</tissue>
    </source>
</reference>
<comment type="caution">
    <text evidence="2">The sequence shown here is derived from an EMBL/GenBank/DDBJ whole genome shotgun (WGS) entry which is preliminary data.</text>
</comment>
<accession>A0A9J6BZ86</accession>
<keyword evidence="3" id="KW-1185">Reference proteome</keyword>
<name>A0A9J6BZ86_POLVA</name>
<evidence type="ECO:0000256" key="1">
    <source>
        <dbReference type="SAM" id="Phobius"/>
    </source>
</evidence>
<keyword evidence="1" id="KW-1133">Transmembrane helix</keyword>
<feature type="transmembrane region" description="Helical" evidence="1">
    <location>
        <begin position="20"/>
        <end position="40"/>
    </location>
</feature>
<protein>
    <submittedName>
        <fullName evidence="2">Uncharacterized protein</fullName>
    </submittedName>
</protein>
<evidence type="ECO:0000313" key="2">
    <source>
        <dbReference type="EMBL" id="KAG5674992.1"/>
    </source>
</evidence>
<dbReference type="Proteomes" id="UP001107558">
    <property type="component" value="Chromosome 2"/>
</dbReference>